<evidence type="ECO:0000256" key="12">
    <source>
        <dbReference type="ARBA" id="ARBA00022723"/>
    </source>
</evidence>
<dbReference type="PANTHER" id="PTHR43822">
    <property type="entry name" value="HOMOACONITASE, MITOCHONDRIAL-RELATED"/>
    <property type="match status" value="1"/>
</dbReference>
<comment type="subunit">
    <text evidence="6">Heterodimer of LeuC and LeuD.</text>
</comment>
<evidence type="ECO:0000256" key="15">
    <source>
        <dbReference type="ARBA" id="ARBA00023239"/>
    </source>
</evidence>
<evidence type="ECO:0000256" key="14">
    <source>
        <dbReference type="ARBA" id="ARBA00023014"/>
    </source>
</evidence>
<dbReference type="Proteomes" id="UP001165565">
    <property type="component" value="Unassembled WGS sequence"/>
</dbReference>
<evidence type="ECO:0000256" key="3">
    <source>
        <dbReference type="ARBA" id="ARBA00002695"/>
    </source>
</evidence>
<dbReference type="Gene3D" id="3.30.499.10">
    <property type="entry name" value="Aconitase, domain 3"/>
    <property type="match status" value="2"/>
</dbReference>
<keyword evidence="12" id="KW-0479">Metal-binding</keyword>
<dbReference type="AlphaFoldDB" id="A0AA41ZAH3"/>
<dbReference type="PROSITE" id="PS00450">
    <property type="entry name" value="ACONITASE_1"/>
    <property type="match status" value="1"/>
</dbReference>
<evidence type="ECO:0000256" key="8">
    <source>
        <dbReference type="ARBA" id="ARBA00014371"/>
    </source>
</evidence>
<keyword evidence="16" id="KW-0100">Branched-chain amino acid biosynthesis</keyword>
<dbReference type="CDD" id="cd01583">
    <property type="entry name" value="IPMI"/>
    <property type="match status" value="1"/>
</dbReference>
<dbReference type="GO" id="GO:0003861">
    <property type="term" value="F:3-isopropylmalate dehydratase activity"/>
    <property type="evidence" value="ECO:0007669"/>
    <property type="project" value="UniProtKB-EC"/>
</dbReference>
<keyword evidence="10" id="KW-0004">4Fe-4S</keyword>
<name>A0AA41ZAH3_9SPHN</name>
<comment type="similarity">
    <text evidence="5">Belongs to the aconitase/IPM isomerase family.</text>
</comment>
<keyword evidence="9" id="KW-0432">Leucine biosynthesis</keyword>
<evidence type="ECO:0000256" key="4">
    <source>
        <dbReference type="ARBA" id="ARBA00004729"/>
    </source>
</evidence>
<keyword evidence="11" id="KW-0028">Amino-acid biosynthesis</keyword>
<comment type="pathway">
    <text evidence="4">Amino-acid biosynthesis; L-leucine biosynthesis; L-leucine from 3-methyl-2-oxobutanoate: step 2/4.</text>
</comment>
<dbReference type="RefSeq" id="WP_265267338.1">
    <property type="nucleotide sequence ID" value="NZ_JANFAV010000001.1"/>
</dbReference>
<evidence type="ECO:0000256" key="5">
    <source>
        <dbReference type="ARBA" id="ARBA00007185"/>
    </source>
</evidence>
<evidence type="ECO:0000256" key="11">
    <source>
        <dbReference type="ARBA" id="ARBA00022605"/>
    </source>
</evidence>
<evidence type="ECO:0000256" key="16">
    <source>
        <dbReference type="ARBA" id="ARBA00023304"/>
    </source>
</evidence>
<dbReference type="GO" id="GO:0009098">
    <property type="term" value="P:L-leucine biosynthetic process"/>
    <property type="evidence" value="ECO:0007669"/>
    <property type="project" value="UniProtKB-KW"/>
</dbReference>
<evidence type="ECO:0000259" key="17">
    <source>
        <dbReference type="Pfam" id="PF00330"/>
    </source>
</evidence>
<keyword evidence="19" id="KW-1185">Reference proteome</keyword>
<evidence type="ECO:0000313" key="19">
    <source>
        <dbReference type="Proteomes" id="UP001165565"/>
    </source>
</evidence>
<dbReference type="FunFam" id="3.30.499.10:FF:000007">
    <property type="entry name" value="3-isopropylmalate dehydratase large subunit"/>
    <property type="match status" value="1"/>
</dbReference>
<dbReference type="EMBL" id="JANFAV010000001">
    <property type="protein sequence ID" value="MCW6533289.1"/>
    <property type="molecule type" value="Genomic_DNA"/>
</dbReference>
<organism evidence="18 19">
    <name type="scientific">Sphingomonas lycopersici</name>
    <dbReference type="NCBI Taxonomy" id="2951807"/>
    <lineage>
        <taxon>Bacteria</taxon>
        <taxon>Pseudomonadati</taxon>
        <taxon>Pseudomonadota</taxon>
        <taxon>Alphaproteobacteria</taxon>
        <taxon>Sphingomonadales</taxon>
        <taxon>Sphingomonadaceae</taxon>
        <taxon>Sphingomonas</taxon>
    </lineage>
</organism>
<protein>
    <recommendedName>
        <fullName evidence="8">3-isopropylmalate dehydratase</fullName>
        <ecNumber evidence="7">4.2.1.33</ecNumber>
    </recommendedName>
</protein>
<feature type="domain" description="Aconitase/3-isopropylmalate dehydratase large subunit alpha/beta/alpha" evidence="17">
    <location>
        <begin position="9"/>
        <end position="464"/>
    </location>
</feature>
<evidence type="ECO:0000256" key="7">
    <source>
        <dbReference type="ARBA" id="ARBA00011998"/>
    </source>
</evidence>
<dbReference type="PRINTS" id="PR00415">
    <property type="entry name" value="ACONITASE"/>
</dbReference>
<evidence type="ECO:0000256" key="1">
    <source>
        <dbReference type="ARBA" id="ARBA00000491"/>
    </source>
</evidence>
<dbReference type="InterPro" id="IPR050067">
    <property type="entry name" value="IPM_dehydratase_rel_enz"/>
</dbReference>
<dbReference type="EC" id="4.2.1.33" evidence="7"/>
<keyword evidence="15 18" id="KW-0456">Lyase</keyword>
<gene>
    <name evidence="18" type="primary">leuC</name>
    <name evidence="18" type="ORF">NEE01_00685</name>
</gene>
<proteinExistence type="inferred from homology"/>
<dbReference type="PROSITE" id="PS01244">
    <property type="entry name" value="ACONITASE_2"/>
    <property type="match status" value="1"/>
</dbReference>
<dbReference type="GO" id="GO:0046872">
    <property type="term" value="F:metal ion binding"/>
    <property type="evidence" value="ECO:0007669"/>
    <property type="project" value="UniProtKB-KW"/>
</dbReference>
<evidence type="ECO:0000256" key="10">
    <source>
        <dbReference type="ARBA" id="ARBA00022485"/>
    </source>
</evidence>
<dbReference type="NCBIfam" id="NF009116">
    <property type="entry name" value="PRK12466.1"/>
    <property type="match status" value="1"/>
</dbReference>
<comment type="catalytic activity">
    <reaction evidence="1">
        <text>(2R,3S)-3-isopropylmalate = (2S)-2-isopropylmalate</text>
        <dbReference type="Rhea" id="RHEA:32287"/>
        <dbReference type="ChEBI" id="CHEBI:1178"/>
        <dbReference type="ChEBI" id="CHEBI:35121"/>
        <dbReference type="EC" id="4.2.1.33"/>
    </reaction>
</comment>
<dbReference type="InterPro" id="IPR018136">
    <property type="entry name" value="Aconitase_4Fe-4S_BS"/>
</dbReference>
<dbReference type="InterPro" id="IPR033941">
    <property type="entry name" value="IPMI_cat"/>
</dbReference>
<evidence type="ECO:0000256" key="2">
    <source>
        <dbReference type="ARBA" id="ARBA00001966"/>
    </source>
</evidence>
<evidence type="ECO:0000256" key="13">
    <source>
        <dbReference type="ARBA" id="ARBA00023004"/>
    </source>
</evidence>
<dbReference type="PANTHER" id="PTHR43822:SF9">
    <property type="entry name" value="3-ISOPROPYLMALATE DEHYDRATASE"/>
    <property type="match status" value="1"/>
</dbReference>
<dbReference type="SUPFAM" id="SSF53732">
    <property type="entry name" value="Aconitase iron-sulfur domain"/>
    <property type="match status" value="1"/>
</dbReference>
<evidence type="ECO:0000256" key="9">
    <source>
        <dbReference type="ARBA" id="ARBA00022430"/>
    </source>
</evidence>
<dbReference type="InterPro" id="IPR015931">
    <property type="entry name" value="Acnase/IPM_dHydase_lsu_aba_1/3"/>
</dbReference>
<dbReference type="InterPro" id="IPR036008">
    <property type="entry name" value="Aconitase_4Fe-4S_dom"/>
</dbReference>
<keyword evidence="14" id="KW-0411">Iron-sulfur</keyword>
<dbReference type="InterPro" id="IPR004430">
    <property type="entry name" value="3-IsopropMal_deHydase_lsu"/>
</dbReference>
<evidence type="ECO:0000256" key="6">
    <source>
        <dbReference type="ARBA" id="ARBA00011271"/>
    </source>
</evidence>
<dbReference type="InterPro" id="IPR001030">
    <property type="entry name" value="Acoase/IPM_deHydtase_lsu_aba"/>
</dbReference>
<comment type="function">
    <text evidence="3">Catalyzes the isomerization between 2-isopropylmalate and 3-isopropylmalate, via the formation of 2-isopropylmaleate.</text>
</comment>
<dbReference type="GO" id="GO:0051539">
    <property type="term" value="F:4 iron, 4 sulfur cluster binding"/>
    <property type="evidence" value="ECO:0007669"/>
    <property type="project" value="UniProtKB-KW"/>
</dbReference>
<sequence>MAGRRTLYDKIIDRHKVMSINHVRGPGESLLLYVDRTVLNEYTSPQAFSGLREAGRRVWRPETALGVIDHVNSTAPVRDNRSADRGAARQMAYFIENGREFGIEIYDVLHPLQGIEHVVLPDIGWVTPGLVIAAGDSHTTTYGAFGSVGFGIGTSDIEHLLATQCLVYHRLKTMRASVDGLLAPGVTAKDLIMALIRRIGASGASGHALEFTGEAISAMGVEERMTICNMAVECGARVALVEPDAKVCTYMAGRPRSIAPHHLDRAAALWADLRSDADARFDAEVRLDAATVAPMVTWGTSPDQAATIEGHVPDPGSLRGAEASAARQAIDYMGLVPGMALADIRIDRAFIGSCTNARLSDLRDAARVLKGRKVADGVRAIVSPGSSTVRREAEAEGLDRIFAAAGFEWRQSGCSMCLAMNDDVLAPGERCASSTNRNFEGRQGSGGRTHLMSPAMVAAAAIRGRLADVRDFGAVR</sequence>
<dbReference type="NCBIfam" id="TIGR00170">
    <property type="entry name" value="leuC"/>
    <property type="match status" value="1"/>
</dbReference>
<evidence type="ECO:0000313" key="18">
    <source>
        <dbReference type="EMBL" id="MCW6533289.1"/>
    </source>
</evidence>
<comment type="cofactor">
    <cofactor evidence="2">
        <name>[4Fe-4S] cluster</name>
        <dbReference type="ChEBI" id="CHEBI:49883"/>
    </cofactor>
</comment>
<accession>A0AA41ZAH3</accession>
<dbReference type="NCBIfam" id="NF004016">
    <property type="entry name" value="PRK05478.1"/>
    <property type="match status" value="1"/>
</dbReference>
<reference evidence="18" key="1">
    <citation type="submission" date="2022-06" db="EMBL/GenBank/DDBJ databases">
        <title>Sphingomonas sp. nov. isolated from rhizosphere soil of tomato.</title>
        <authorList>
            <person name="Dong H."/>
            <person name="Gao R."/>
        </authorList>
    </citation>
    <scope>NUCLEOTIDE SEQUENCE</scope>
    <source>
        <strain evidence="18">MMSM24</strain>
    </source>
</reference>
<dbReference type="Pfam" id="PF00330">
    <property type="entry name" value="Aconitase"/>
    <property type="match status" value="1"/>
</dbReference>
<keyword evidence="13" id="KW-0408">Iron</keyword>
<comment type="caution">
    <text evidence="18">The sequence shown here is derived from an EMBL/GenBank/DDBJ whole genome shotgun (WGS) entry which is preliminary data.</text>
</comment>